<dbReference type="EC" id="1.3.1.98" evidence="16"/>
<organism evidence="18 19">
    <name type="scientific">Aureibacillus halotolerans</name>
    <dbReference type="NCBI Taxonomy" id="1508390"/>
    <lineage>
        <taxon>Bacteria</taxon>
        <taxon>Bacillati</taxon>
        <taxon>Bacillota</taxon>
        <taxon>Bacilli</taxon>
        <taxon>Bacillales</taxon>
        <taxon>Bacillaceae</taxon>
        <taxon>Aureibacillus</taxon>
    </lineage>
</organism>
<evidence type="ECO:0000256" key="8">
    <source>
        <dbReference type="ARBA" id="ARBA00022827"/>
    </source>
</evidence>
<evidence type="ECO:0000256" key="3">
    <source>
        <dbReference type="ARBA" id="ARBA00004496"/>
    </source>
</evidence>
<dbReference type="GO" id="GO:0051301">
    <property type="term" value="P:cell division"/>
    <property type="evidence" value="ECO:0007669"/>
    <property type="project" value="UniProtKB-KW"/>
</dbReference>
<feature type="active site" description="Proton donor" evidence="16">
    <location>
        <position position="225"/>
    </location>
</feature>
<comment type="cofactor">
    <cofactor evidence="1 16">
        <name>FAD</name>
        <dbReference type="ChEBI" id="CHEBI:57692"/>
    </cofactor>
</comment>
<comment type="caution">
    <text evidence="18">The sequence shown here is derived from an EMBL/GenBank/DDBJ whole genome shotgun (WGS) entry which is preliminary data.</text>
</comment>
<evidence type="ECO:0000313" key="19">
    <source>
        <dbReference type="Proteomes" id="UP000295632"/>
    </source>
</evidence>
<dbReference type="GO" id="GO:0009252">
    <property type="term" value="P:peptidoglycan biosynthetic process"/>
    <property type="evidence" value="ECO:0007669"/>
    <property type="project" value="UniProtKB-UniRule"/>
</dbReference>
<comment type="similarity">
    <text evidence="16">Belongs to the MurB family.</text>
</comment>
<evidence type="ECO:0000256" key="5">
    <source>
        <dbReference type="ARBA" id="ARBA00022490"/>
    </source>
</evidence>
<evidence type="ECO:0000256" key="15">
    <source>
        <dbReference type="ARBA" id="ARBA00048914"/>
    </source>
</evidence>
<evidence type="ECO:0000256" key="1">
    <source>
        <dbReference type="ARBA" id="ARBA00001974"/>
    </source>
</evidence>
<dbReference type="InterPro" id="IPR016166">
    <property type="entry name" value="FAD-bd_PCMH"/>
</dbReference>
<keyword evidence="5 16" id="KW-0963">Cytoplasm</keyword>
<dbReference type="Pfam" id="PF01565">
    <property type="entry name" value="FAD_binding_4"/>
    <property type="match status" value="1"/>
</dbReference>
<dbReference type="GO" id="GO:0008360">
    <property type="term" value="P:regulation of cell shape"/>
    <property type="evidence" value="ECO:0007669"/>
    <property type="project" value="UniProtKB-KW"/>
</dbReference>
<keyword evidence="7 16" id="KW-0285">Flavoprotein</keyword>
<dbReference type="Gene3D" id="3.90.78.10">
    <property type="entry name" value="UDP-N-acetylenolpyruvoylglucosamine reductase, C-terminal domain"/>
    <property type="match status" value="1"/>
</dbReference>
<dbReference type="InterPro" id="IPR006094">
    <property type="entry name" value="Oxid_FAD_bind_N"/>
</dbReference>
<dbReference type="InterPro" id="IPR016167">
    <property type="entry name" value="FAD-bd_PCMH_sub1"/>
</dbReference>
<dbReference type="GO" id="GO:0008762">
    <property type="term" value="F:UDP-N-acetylmuramate dehydrogenase activity"/>
    <property type="evidence" value="ECO:0007669"/>
    <property type="project" value="UniProtKB-UniRule"/>
</dbReference>
<keyword evidence="11 16" id="KW-0573">Peptidoglycan synthesis</keyword>
<dbReference type="GO" id="GO:0005829">
    <property type="term" value="C:cytosol"/>
    <property type="evidence" value="ECO:0007669"/>
    <property type="project" value="TreeGrafter"/>
</dbReference>
<evidence type="ECO:0000259" key="17">
    <source>
        <dbReference type="PROSITE" id="PS51387"/>
    </source>
</evidence>
<dbReference type="GO" id="GO:0071949">
    <property type="term" value="F:FAD binding"/>
    <property type="evidence" value="ECO:0007669"/>
    <property type="project" value="InterPro"/>
</dbReference>
<keyword evidence="19" id="KW-1185">Reference proteome</keyword>
<keyword evidence="13 16" id="KW-0131">Cell cycle</keyword>
<dbReference type="AlphaFoldDB" id="A0A4V6PWK1"/>
<comment type="function">
    <text evidence="2 16">Cell wall formation.</text>
</comment>
<dbReference type="EMBL" id="SNYJ01000002">
    <property type="protein sequence ID" value="TDQ42327.1"/>
    <property type="molecule type" value="Genomic_DNA"/>
</dbReference>
<dbReference type="OrthoDB" id="9804753at2"/>
<comment type="subcellular location">
    <subcellularLocation>
        <location evidence="3 16">Cytoplasm</location>
    </subcellularLocation>
</comment>
<dbReference type="GO" id="GO:0071555">
    <property type="term" value="P:cell wall organization"/>
    <property type="evidence" value="ECO:0007669"/>
    <property type="project" value="UniProtKB-KW"/>
</dbReference>
<name>A0A4V6PWK1_9BACI</name>
<dbReference type="SUPFAM" id="SSF56176">
    <property type="entry name" value="FAD-binding/transporter-associated domain-like"/>
    <property type="match status" value="1"/>
</dbReference>
<comment type="catalytic activity">
    <reaction evidence="15 16">
        <text>UDP-N-acetyl-alpha-D-muramate + NADP(+) = UDP-N-acetyl-3-O-(1-carboxyvinyl)-alpha-D-glucosamine + NADPH + H(+)</text>
        <dbReference type="Rhea" id="RHEA:12248"/>
        <dbReference type="ChEBI" id="CHEBI:15378"/>
        <dbReference type="ChEBI" id="CHEBI:57783"/>
        <dbReference type="ChEBI" id="CHEBI:58349"/>
        <dbReference type="ChEBI" id="CHEBI:68483"/>
        <dbReference type="ChEBI" id="CHEBI:70757"/>
        <dbReference type="EC" id="1.3.1.98"/>
    </reaction>
</comment>
<dbReference type="SUPFAM" id="SSF56194">
    <property type="entry name" value="Uridine diphospho-N-Acetylenolpyruvylglucosamine reductase, MurB, C-terminal domain"/>
    <property type="match status" value="1"/>
</dbReference>
<feature type="active site" evidence="16">
    <location>
        <position position="174"/>
    </location>
</feature>
<keyword evidence="14 16" id="KW-0961">Cell wall biogenesis/degradation</keyword>
<dbReference type="InterPro" id="IPR016169">
    <property type="entry name" value="FAD-bd_PCMH_sub2"/>
</dbReference>
<evidence type="ECO:0000256" key="12">
    <source>
        <dbReference type="ARBA" id="ARBA00023002"/>
    </source>
</evidence>
<dbReference type="InterPro" id="IPR003170">
    <property type="entry name" value="MurB"/>
</dbReference>
<evidence type="ECO:0000256" key="10">
    <source>
        <dbReference type="ARBA" id="ARBA00022960"/>
    </source>
</evidence>
<comment type="pathway">
    <text evidence="4 16">Cell wall biogenesis; peptidoglycan biosynthesis.</text>
</comment>
<accession>A0A4V6PWK1</accession>
<evidence type="ECO:0000256" key="4">
    <source>
        <dbReference type="ARBA" id="ARBA00004752"/>
    </source>
</evidence>
<evidence type="ECO:0000256" key="6">
    <source>
        <dbReference type="ARBA" id="ARBA00022618"/>
    </source>
</evidence>
<evidence type="ECO:0000256" key="2">
    <source>
        <dbReference type="ARBA" id="ARBA00003921"/>
    </source>
</evidence>
<dbReference type="PANTHER" id="PTHR21071:SF5">
    <property type="entry name" value="UDP-N-ACETYLENOLPYRUVOYLGLUCOSAMINE REDUCTASE"/>
    <property type="match status" value="1"/>
</dbReference>
<dbReference type="Pfam" id="PF02873">
    <property type="entry name" value="MurB_C"/>
    <property type="match status" value="1"/>
</dbReference>
<dbReference type="HAMAP" id="MF_00037">
    <property type="entry name" value="MurB"/>
    <property type="match status" value="1"/>
</dbReference>
<dbReference type="PROSITE" id="PS51387">
    <property type="entry name" value="FAD_PCMH"/>
    <property type="match status" value="1"/>
</dbReference>
<keyword evidence="9 16" id="KW-0521">NADP</keyword>
<dbReference type="InterPro" id="IPR036318">
    <property type="entry name" value="FAD-bd_PCMH-like_sf"/>
</dbReference>
<evidence type="ECO:0000256" key="16">
    <source>
        <dbReference type="HAMAP-Rule" id="MF_00037"/>
    </source>
</evidence>
<keyword evidence="12 16" id="KW-0560">Oxidoreductase</keyword>
<protein>
    <recommendedName>
        <fullName evidence="16">UDP-N-acetylenolpyruvoylglucosamine reductase</fullName>
        <ecNumber evidence="16">1.3.1.98</ecNumber>
    </recommendedName>
    <alternativeName>
        <fullName evidence="16">UDP-N-acetylmuramate dehydrogenase</fullName>
    </alternativeName>
</protein>
<reference evidence="18 19" key="1">
    <citation type="submission" date="2019-03" db="EMBL/GenBank/DDBJ databases">
        <title>Genomic Encyclopedia of Type Strains, Phase IV (KMG-IV): sequencing the most valuable type-strain genomes for metagenomic binning, comparative biology and taxonomic classification.</title>
        <authorList>
            <person name="Goeker M."/>
        </authorList>
    </citation>
    <scope>NUCLEOTIDE SEQUENCE [LARGE SCALE GENOMIC DNA]</scope>
    <source>
        <strain evidence="18 19">DSM 28697</strain>
    </source>
</reference>
<dbReference type="Gene3D" id="3.30.43.10">
    <property type="entry name" value="Uridine Diphospho-n-acetylenolpyruvylglucosamine Reductase, domain 2"/>
    <property type="match status" value="1"/>
</dbReference>
<dbReference type="InterPro" id="IPR036635">
    <property type="entry name" value="MurB_C_sf"/>
</dbReference>
<dbReference type="NCBIfam" id="NF010480">
    <property type="entry name" value="PRK13905.1"/>
    <property type="match status" value="1"/>
</dbReference>
<evidence type="ECO:0000256" key="11">
    <source>
        <dbReference type="ARBA" id="ARBA00022984"/>
    </source>
</evidence>
<dbReference type="Proteomes" id="UP000295632">
    <property type="component" value="Unassembled WGS sequence"/>
</dbReference>
<sequence length="299" mass="31961">MTQLAAELQQINDTTVRQNESLQKHTSLKIGGPADILVIPGSMDAIGAIVAVCNDHKVPLFVIGRGSNLLVPDEGIRGVVLKLGKGMDHYQKEGQLVTVGGGYPLVRLAMTTSRDGLSGFEFAGGIPGSLGGAVYMNAGAHGSDISQVLKSARVLFKNGEIAELSNEDMQFAYRTTVLQKNRPGICLEATFALQPGDADEITAKMVANKTYRKTTQPYEFPSAGSVFRNPLPEFAGHLIEQAGLKGHQIGGAQVSEQHANFIVNAGDAKANDVKALIKFIQDTIYEKNGISLKTEIEII</sequence>
<evidence type="ECO:0000256" key="9">
    <source>
        <dbReference type="ARBA" id="ARBA00022857"/>
    </source>
</evidence>
<evidence type="ECO:0000256" key="7">
    <source>
        <dbReference type="ARBA" id="ARBA00022630"/>
    </source>
</evidence>
<proteinExistence type="inferred from homology"/>
<keyword evidence="8 16" id="KW-0274">FAD</keyword>
<feature type="active site" evidence="16">
    <location>
        <position position="295"/>
    </location>
</feature>
<dbReference type="RefSeq" id="WP_133579202.1">
    <property type="nucleotide sequence ID" value="NZ_SNYJ01000002.1"/>
</dbReference>
<keyword evidence="6 16" id="KW-0132">Cell division</keyword>
<evidence type="ECO:0000256" key="13">
    <source>
        <dbReference type="ARBA" id="ARBA00023306"/>
    </source>
</evidence>
<dbReference type="UniPathway" id="UPA00219"/>
<keyword evidence="10 16" id="KW-0133">Cell shape</keyword>
<dbReference type="PANTHER" id="PTHR21071">
    <property type="entry name" value="UDP-N-ACETYLENOLPYRUVOYLGLUCOSAMINE REDUCTASE"/>
    <property type="match status" value="1"/>
</dbReference>
<evidence type="ECO:0000313" key="18">
    <source>
        <dbReference type="EMBL" id="TDQ42327.1"/>
    </source>
</evidence>
<dbReference type="NCBIfam" id="TIGR00179">
    <property type="entry name" value="murB"/>
    <property type="match status" value="1"/>
</dbReference>
<feature type="domain" description="FAD-binding PCMH-type" evidence="17">
    <location>
        <begin position="30"/>
        <end position="196"/>
    </location>
</feature>
<gene>
    <name evidence="16" type="primary">murB</name>
    <name evidence="18" type="ORF">EV213_102359</name>
</gene>
<evidence type="ECO:0000256" key="14">
    <source>
        <dbReference type="ARBA" id="ARBA00023316"/>
    </source>
</evidence>
<dbReference type="InterPro" id="IPR011601">
    <property type="entry name" value="MurB_C"/>
</dbReference>
<dbReference type="Gene3D" id="3.30.465.10">
    <property type="match status" value="1"/>
</dbReference>